<name>A0AAJ5FC98_9DEIO</name>
<reference evidence="2 5" key="2">
    <citation type="submission" date="2020-08" db="EMBL/GenBank/DDBJ databases">
        <title>Genomic Encyclopedia of Type Strains, Phase IV (KMG-IV): sequencing the most valuable type-strain genomes for metagenomic binning, comparative biology and taxonomic classification.</title>
        <authorList>
            <person name="Goeker M."/>
        </authorList>
    </citation>
    <scope>NUCLEOTIDE SEQUENCE [LARGE SCALE GENOMIC DNA]</scope>
    <source>
        <strain evidence="2 5">DSM 105434</strain>
    </source>
</reference>
<dbReference type="InterPro" id="IPR036390">
    <property type="entry name" value="WH_DNA-bd_sf"/>
</dbReference>
<dbReference type="Gene3D" id="1.10.10.10">
    <property type="entry name" value="Winged helix-like DNA-binding domain superfamily/Winged helix DNA-binding domain"/>
    <property type="match status" value="1"/>
</dbReference>
<evidence type="ECO:0000313" key="4">
    <source>
        <dbReference type="Proteomes" id="UP000308000"/>
    </source>
</evidence>
<evidence type="ECO:0000313" key="5">
    <source>
        <dbReference type="Proteomes" id="UP000536909"/>
    </source>
</evidence>
<dbReference type="InterPro" id="IPR049874">
    <property type="entry name" value="ROK_cs"/>
</dbReference>
<dbReference type="Proteomes" id="UP000308000">
    <property type="component" value="Unassembled WGS sequence"/>
</dbReference>
<dbReference type="Pfam" id="PF00480">
    <property type="entry name" value="ROK"/>
    <property type="match status" value="1"/>
</dbReference>
<dbReference type="EMBL" id="JACHFV010000001">
    <property type="protein sequence ID" value="MBB5293480.1"/>
    <property type="molecule type" value="Genomic_DNA"/>
</dbReference>
<evidence type="ECO:0000313" key="3">
    <source>
        <dbReference type="EMBL" id="TLK32178.1"/>
    </source>
</evidence>
<comment type="similarity">
    <text evidence="1">Belongs to the ROK (NagC/XylR) family.</text>
</comment>
<dbReference type="EMBL" id="VBRC01000001">
    <property type="protein sequence ID" value="TLK32178.1"/>
    <property type="molecule type" value="Genomic_DNA"/>
</dbReference>
<dbReference type="PANTHER" id="PTHR18964:SF173">
    <property type="entry name" value="GLUCOKINASE"/>
    <property type="match status" value="1"/>
</dbReference>
<dbReference type="PROSITE" id="PS01125">
    <property type="entry name" value="ROK"/>
    <property type="match status" value="1"/>
</dbReference>
<evidence type="ECO:0000313" key="2">
    <source>
        <dbReference type="EMBL" id="MBB5293480.1"/>
    </source>
</evidence>
<dbReference type="InterPro" id="IPR036388">
    <property type="entry name" value="WH-like_DNA-bd_sf"/>
</dbReference>
<sequence length="409" mass="42856">MPTTALSLSRDEFELLEKLLWMDGPSRHELAARTGHSKSKIASLVAHLLDDGWLEEGESQESSGGRRPTSLHLSHQLGFIVGIDLGATSVDVVLCDVNLTVLGTRTAATSVSLGPGPVLAQIGGLLDDLLTCHGVPPEGVFGLGMGVPGPVEFRTGLLINPPLMPRWEGFNLREHFAALFEAPLAVDNDVNLMALGELHHVRQRGLGTDLENFLVVKLGTGIGCGIIARGDVFRGADGAAGDIGHICVDPDGPRCYCGNPGCLEALAGAPHIAREAAQAVESGASPILADLARQHGELGTREVAQAARLGDPVANHIVQTAGSRVGQVLAGLVNFFNPSQILLGGGVAHMGPLMLASVRQSVYARSLPLSTRKLRIDYTHLQDASGRRGAAVLALRHALTVQAGLRGEA</sequence>
<dbReference type="RefSeq" id="WP_129117176.1">
    <property type="nucleotide sequence ID" value="NZ_BSUI01000012.1"/>
</dbReference>
<dbReference type="Gene3D" id="3.30.420.40">
    <property type="match status" value="2"/>
</dbReference>
<proteinExistence type="inferred from homology"/>
<reference evidence="3 4" key="1">
    <citation type="submission" date="2019-04" db="EMBL/GenBank/DDBJ databases">
        <title>Deinococcus metalilatus MA1002 mutant No.5.</title>
        <authorList>
            <person name="Park W."/>
            <person name="Park C."/>
        </authorList>
    </citation>
    <scope>NUCLEOTIDE SEQUENCE [LARGE SCALE GENOMIC DNA]</scope>
    <source>
        <strain evidence="3 4">MA1002-m5</strain>
    </source>
</reference>
<dbReference type="AlphaFoldDB" id="A0AAJ5FC98"/>
<dbReference type="SUPFAM" id="SSF53067">
    <property type="entry name" value="Actin-like ATPase domain"/>
    <property type="match status" value="1"/>
</dbReference>
<dbReference type="InterPro" id="IPR000600">
    <property type="entry name" value="ROK"/>
</dbReference>
<dbReference type="InterPro" id="IPR043129">
    <property type="entry name" value="ATPase_NBD"/>
</dbReference>
<organism evidence="3 4">
    <name type="scientific">Deinococcus metallilatus</name>
    <dbReference type="NCBI Taxonomy" id="1211322"/>
    <lineage>
        <taxon>Bacteria</taxon>
        <taxon>Thermotogati</taxon>
        <taxon>Deinococcota</taxon>
        <taxon>Deinococci</taxon>
        <taxon>Deinococcales</taxon>
        <taxon>Deinococcaceae</taxon>
        <taxon>Deinococcus</taxon>
    </lineage>
</organism>
<dbReference type="PANTHER" id="PTHR18964">
    <property type="entry name" value="ROK (REPRESSOR, ORF, KINASE) FAMILY"/>
    <property type="match status" value="1"/>
</dbReference>
<comment type="caution">
    <text evidence="3">The sequence shown here is derived from an EMBL/GenBank/DDBJ whole genome shotgun (WGS) entry which is preliminary data.</text>
</comment>
<evidence type="ECO:0000256" key="1">
    <source>
        <dbReference type="ARBA" id="ARBA00006479"/>
    </source>
</evidence>
<protein>
    <submittedName>
        <fullName evidence="2">Glucokinase-like ROK family protein</fullName>
    </submittedName>
    <submittedName>
        <fullName evidence="3">ROK family transcriptional regulator</fullName>
    </submittedName>
</protein>
<dbReference type="Proteomes" id="UP000536909">
    <property type="component" value="Unassembled WGS sequence"/>
</dbReference>
<keyword evidence="5" id="KW-1185">Reference proteome</keyword>
<accession>A0AAJ5FC98</accession>
<gene>
    <name evidence="3" type="ORF">FCS05_01610</name>
    <name evidence="2" type="ORF">HNQ10_000293</name>
</gene>
<dbReference type="SUPFAM" id="SSF46785">
    <property type="entry name" value="Winged helix' DNA-binding domain"/>
    <property type="match status" value="1"/>
</dbReference>